<comment type="caution">
    <text evidence="2">The sequence shown here is derived from an EMBL/GenBank/DDBJ whole genome shotgun (WGS) entry which is preliminary data.</text>
</comment>
<accession>A0ABQ2M333</accession>
<dbReference type="InterPro" id="IPR050765">
    <property type="entry name" value="Riboflavin_Biosynth_HTPR"/>
</dbReference>
<proteinExistence type="predicted"/>
<dbReference type="Pfam" id="PF01872">
    <property type="entry name" value="RibD_C"/>
    <property type="match status" value="1"/>
</dbReference>
<dbReference type="RefSeq" id="WP_189036359.1">
    <property type="nucleotide sequence ID" value="NZ_BMMP01000004.1"/>
</dbReference>
<reference evidence="3" key="1">
    <citation type="journal article" date="2019" name="Int. J. Syst. Evol. Microbiol.">
        <title>The Global Catalogue of Microorganisms (GCM) 10K type strain sequencing project: providing services to taxonomists for standard genome sequencing and annotation.</title>
        <authorList>
            <consortium name="The Broad Institute Genomics Platform"/>
            <consortium name="The Broad Institute Genome Sequencing Center for Infectious Disease"/>
            <person name="Wu L."/>
            <person name="Ma J."/>
        </authorList>
    </citation>
    <scope>NUCLEOTIDE SEQUENCE [LARGE SCALE GENOMIC DNA]</scope>
    <source>
        <strain evidence="3">CGMCC 4.7178</strain>
    </source>
</reference>
<dbReference type="SUPFAM" id="SSF53597">
    <property type="entry name" value="Dihydrofolate reductase-like"/>
    <property type="match status" value="1"/>
</dbReference>
<dbReference type="PANTHER" id="PTHR38011">
    <property type="entry name" value="DIHYDROFOLATE REDUCTASE FAMILY PROTEIN (AFU_ORTHOLOGUE AFUA_8G06820)"/>
    <property type="match status" value="1"/>
</dbReference>
<feature type="domain" description="Bacterial bifunctional deaminase-reductase C-terminal" evidence="1">
    <location>
        <begin position="4"/>
        <end position="187"/>
    </location>
</feature>
<sequence length="205" mass="22275">MTSLSLTTFLSLDGVMQAPGGPNEDTSGGFDQGGWLVPYADAQMGSFMSETIAAAEAFVLGRRTYEIFAGHWPSVTDPDDPIATSLNNQPKYVASTTLTDAEWHNTTVLSEDVPRQVAALKKQTAGELQIHGSGQLARSLMDHDLVDEIRLLTFPVVLGKGRRLFAEGALPTALELTGSRTTETGIVIHTYRWSGRPEYGTFERD</sequence>
<dbReference type="InterPro" id="IPR002734">
    <property type="entry name" value="RibDG_C"/>
</dbReference>
<dbReference type="Proteomes" id="UP000631535">
    <property type="component" value="Unassembled WGS sequence"/>
</dbReference>
<organism evidence="2 3">
    <name type="scientific">Streptomyces daqingensis</name>
    <dbReference type="NCBI Taxonomy" id="1472640"/>
    <lineage>
        <taxon>Bacteria</taxon>
        <taxon>Bacillati</taxon>
        <taxon>Actinomycetota</taxon>
        <taxon>Actinomycetes</taxon>
        <taxon>Kitasatosporales</taxon>
        <taxon>Streptomycetaceae</taxon>
        <taxon>Streptomyces</taxon>
    </lineage>
</organism>
<name>A0ABQ2M333_9ACTN</name>
<keyword evidence="3" id="KW-1185">Reference proteome</keyword>
<gene>
    <name evidence="2" type="ORF">GCM10012287_15850</name>
</gene>
<evidence type="ECO:0000313" key="3">
    <source>
        <dbReference type="Proteomes" id="UP000631535"/>
    </source>
</evidence>
<dbReference type="InterPro" id="IPR024072">
    <property type="entry name" value="DHFR-like_dom_sf"/>
</dbReference>
<dbReference type="Gene3D" id="3.40.430.10">
    <property type="entry name" value="Dihydrofolate Reductase, subunit A"/>
    <property type="match status" value="1"/>
</dbReference>
<evidence type="ECO:0000259" key="1">
    <source>
        <dbReference type="Pfam" id="PF01872"/>
    </source>
</evidence>
<dbReference type="EMBL" id="BMMP01000004">
    <property type="protein sequence ID" value="GGO46170.1"/>
    <property type="molecule type" value="Genomic_DNA"/>
</dbReference>
<protein>
    <submittedName>
        <fullName evidence="2">Deaminase reductase</fullName>
    </submittedName>
</protein>
<evidence type="ECO:0000313" key="2">
    <source>
        <dbReference type="EMBL" id="GGO46170.1"/>
    </source>
</evidence>
<dbReference type="PANTHER" id="PTHR38011:SF2">
    <property type="entry name" value="BIFUNCTIONAL DEAMINASE-REDUCTASE DOMAIN PROTEIN"/>
    <property type="match status" value="1"/>
</dbReference>